<dbReference type="Proteomes" id="UP000053558">
    <property type="component" value="Unassembled WGS sequence"/>
</dbReference>
<gene>
    <name evidence="1" type="ORF">CONPUDRAFT_104945</name>
</gene>
<dbReference type="GeneID" id="19198505"/>
<reference evidence="2" key="1">
    <citation type="journal article" date="2012" name="Science">
        <title>The Paleozoic origin of enzymatic lignin decomposition reconstructed from 31 fungal genomes.</title>
        <authorList>
            <person name="Floudas D."/>
            <person name="Binder M."/>
            <person name="Riley R."/>
            <person name="Barry K."/>
            <person name="Blanchette R.A."/>
            <person name="Henrissat B."/>
            <person name="Martinez A.T."/>
            <person name="Otillar R."/>
            <person name="Spatafora J.W."/>
            <person name="Yadav J.S."/>
            <person name="Aerts A."/>
            <person name="Benoit I."/>
            <person name="Boyd A."/>
            <person name="Carlson A."/>
            <person name="Copeland A."/>
            <person name="Coutinho P.M."/>
            <person name="de Vries R.P."/>
            <person name="Ferreira P."/>
            <person name="Findley K."/>
            <person name="Foster B."/>
            <person name="Gaskell J."/>
            <person name="Glotzer D."/>
            <person name="Gorecki P."/>
            <person name="Heitman J."/>
            <person name="Hesse C."/>
            <person name="Hori C."/>
            <person name="Igarashi K."/>
            <person name="Jurgens J.A."/>
            <person name="Kallen N."/>
            <person name="Kersten P."/>
            <person name="Kohler A."/>
            <person name="Kuees U."/>
            <person name="Kumar T.K.A."/>
            <person name="Kuo A."/>
            <person name="LaButti K."/>
            <person name="Larrondo L.F."/>
            <person name="Lindquist E."/>
            <person name="Ling A."/>
            <person name="Lombard V."/>
            <person name="Lucas S."/>
            <person name="Lundell T."/>
            <person name="Martin R."/>
            <person name="McLaughlin D.J."/>
            <person name="Morgenstern I."/>
            <person name="Morin E."/>
            <person name="Murat C."/>
            <person name="Nagy L.G."/>
            <person name="Nolan M."/>
            <person name="Ohm R.A."/>
            <person name="Patyshakuliyeva A."/>
            <person name="Rokas A."/>
            <person name="Ruiz-Duenas F.J."/>
            <person name="Sabat G."/>
            <person name="Salamov A."/>
            <person name="Samejima M."/>
            <person name="Schmutz J."/>
            <person name="Slot J.C."/>
            <person name="St John F."/>
            <person name="Stenlid J."/>
            <person name="Sun H."/>
            <person name="Sun S."/>
            <person name="Syed K."/>
            <person name="Tsang A."/>
            <person name="Wiebenga A."/>
            <person name="Young D."/>
            <person name="Pisabarro A."/>
            <person name="Eastwood D.C."/>
            <person name="Martin F."/>
            <person name="Cullen D."/>
            <person name="Grigoriev I.V."/>
            <person name="Hibbett D.S."/>
        </authorList>
    </citation>
    <scope>NUCLEOTIDE SEQUENCE [LARGE SCALE GENOMIC DNA]</scope>
    <source>
        <strain evidence="2">RWD-64-598 SS2</strain>
    </source>
</reference>
<name>A0A5M3MR39_CONPW</name>
<dbReference type="OrthoDB" id="3188866at2759"/>
<dbReference type="EMBL" id="JH711578">
    <property type="protein sequence ID" value="EIW81540.1"/>
    <property type="molecule type" value="Genomic_DNA"/>
</dbReference>
<sequence length="360" mass="39948">MELSLETYRLIVTYVGTRSDICALCRVSRRFRMAAERSLYNTIYAHNVSDTAERCALFARQPRIAAHVEALTISLGGDGPTMAEDVPEELWAAVAQALHNTTRLRFFNLDCAGDVPSAWILDDASFSLRTFHCDLRWDAHLVEFLNGQMELADLYISDYSEGDADGVSLSPGALPALSVLECTFSEAACALLPGRPISRLKTCFSNADVQKKRAEMANLINKISLSTGVLVALDIADSSYCEIFSLELLSAVVSLTRAMYNLRYLGTLVLPIDGPERLQFYGKLRRLAFLHTVEVDVTEWEPSPSVPAGVCALAGEMRLYCPSIQRVIFVNDFERTVVCVINGSPKVDYYSITDTTWREV</sequence>
<evidence type="ECO:0000313" key="1">
    <source>
        <dbReference type="EMBL" id="EIW81540.1"/>
    </source>
</evidence>
<evidence type="ECO:0000313" key="2">
    <source>
        <dbReference type="Proteomes" id="UP000053558"/>
    </source>
</evidence>
<dbReference type="AlphaFoldDB" id="A0A5M3MR39"/>
<dbReference type="KEGG" id="cput:CONPUDRAFT_104945"/>
<evidence type="ECO:0008006" key="3">
    <source>
        <dbReference type="Google" id="ProtNLM"/>
    </source>
</evidence>
<accession>A0A5M3MR39</accession>
<keyword evidence="2" id="KW-1185">Reference proteome</keyword>
<dbReference type="RefSeq" id="XP_007768852.1">
    <property type="nucleotide sequence ID" value="XM_007770662.1"/>
</dbReference>
<organism evidence="1 2">
    <name type="scientific">Coniophora puteana (strain RWD-64-598)</name>
    <name type="common">Brown rot fungus</name>
    <dbReference type="NCBI Taxonomy" id="741705"/>
    <lineage>
        <taxon>Eukaryota</taxon>
        <taxon>Fungi</taxon>
        <taxon>Dikarya</taxon>
        <taxon>Basidiomycota</taxon>
        <taxon>Agaricomycotina</taxon>
        <taxon>Agaricomycetes</taxon>
        <taxon>Agaricomycetidae</taxon>
        <taxon>Boletales</taxon>
        <taxon>Coniophorineae</taxon>
        <taxon>Coniophoraceae</taxon>
        <taxon>Coniophora</taxon>
    </lineage>
</organism>
<protein>
    <recommendedName>
        <fullName evidence="3">F-box domain-containing protein</fullName>
    </recommendedName>
</protein>
<proteinExistence type="predicted"/>
<dbReference type="OMA" id="RLYCPSI"/>
<comment type="caution">
    <text evidence="1">The sequence shown here is derived from an EMBL/GenBank/DDBJ whole genome shotgun (WGS) entry which is preliminary data.</text>
</comment>